<evidence type="ECO:0000313" key="2">
    <source>
        <dbReference type="Proteomes" id="UP000017559"/>
    </source>
</evidence>
<dbReference type="Proteomes" id="UP000017559">
    <property type="component" value="Unassembled WGS sequence"/>
</dbReference>
<dbReference type="EMBL" id="AWSO01000467">
    <property type="protein sequence ID" value="ESK90176.1"/>
    <property type="molecule type" value="Genomic_DNA"/>
</dbReference>
<dbReference type="KEGG" id="mrr:Moror_7765"/>
<name>V2XBL4_MONRO</name>
<comment type="caution">
    <text evidence="1">The sequence shown here is derived from an EMBL/GenBank/DDBJ whole genome shotgun (WGS) entry which is preliminary data.</text>
</comment>
<evidence type="ECO:0000313" key="1">
    <source>
        <dbReference type="EMBL" id="ESK90176.1"/>
    </source>
</evidence>
<accession>V2XBL4</accession>
<reference evidence="1 2" key="1">
    <citation type="journal article" date="2014" name="BMC Genomics">
        <title>Genome and secretome analysis of the hemibiotrophic fungal pathogen, Moniliophthora roreri, which causes frosty pod rot disease of cacao: mechanisms of the biotrophic and necrotrophic phases.</title>
        <authorList>
            <person name="Meinhardt L.W."/>
            <person name="Costa G.G.L."/>
            <person name="Thomazella D.P.T."/>
            <person name="Teixeira P.J.P.L."/>
            <person name="Carazzolle M.F."/>
            <person name="Schuster S.C."/>
            <person name="Carlson J.E."/>
            <person name="Guiltinan M.J."/>
            <person name="Mieczkowski P."/>
            <person name="Farmer A."/>
            <person name="Ramaraj T."/>
            <person name="Crozier J."/>
            <person name="Davis R.E."/>
            <person name="Shao J."/>
            <person name="Melnick R.L."/>
            <person name="Pereira G.A.G."/>
            <person name="Bailey B.A."/>
        </authorList>
    </citation>
    <scope>NUCLEOTIDE SEQUENCE [LARGE SCALE GENOMIC DNA]</scope>
    <source>
        <strain evidence="1 2">MCA 2997</strain>
    </source>
</reference>
<keyword evidence="2" id="KW-1185">Reference proteome</keyword>
<sequence>MLLEPGKHFPVPELPIQSEILSERWSSPPCLSKLIDGLKNKGLTSFADVFKSVAKTGTGKKLVKELEKNSNYSFFISDNGAMIPGDSNRCHHGIRTSRGIHALTPLKKGIHSVCLQETNFSLESPHITP</sequence>
<protein>
    <submittedName>
        <fullName evidence="1">Uncharacterized protein</fullName>
    </submittedName>
</protein>
<dbReference type="HOGENOM" id="CLU_1949372_0_0_1"/>
<dbReference type="AlphaFoldDB" id="V2XBL4"/>
<organism evidence="1 2">
    <name type="scientific">Moniliophthora roreri (strain MCA 2997)</name>
    <name type="common">Cocoa frosty pod rot fungus</name>
    <name type="synonym">Crinipellis roreri</name>
    <dbReference type="NCBI Taxonomy" id="1381753"/>
    <lineage>
        <taxon>Eukaryota</taxon>
        <taxon>Fungi</taxon>
        <taxon>Dikarya</taxon>
        <taxon>Basidiomycota</taxon>
        <taxon>Agaricomycotina</taxon>
        <taxon>Agaricomycetes</taxon>
        <taxon>Agaricomycetidae</taxon>
        <taxon>Agaricales</taxon>
        <taxon>Marasmiineae</taxon>
        <taxon>Marasmiaceae</taxon>
        <taxon>Moniliophthora</taxon>
    </lineage>
</organism>
<proteinExistence type="predicted"/>
<gene>
    <name evidence="1" type="ORF">Moror_7765</name>
</gene>